<sequence>MKGLRTDGEWLQQKMKKKVCAIGAGMAGLAAARELRREGHEVTVLEQSGDVGGQWLYDPATDEADPLGALGPVKVHSSMYASVRLISPRETTGFTDFPFATMDGRDNRRFPGHREVYLYLKDFCDAFGLMDAVRLNTKVLRVAMTPSRRQWTVRSVGLTDADDKKEEVFDAVVVATGHYSQPRFPTIQGMEKWRGRQMHGHSYREAEPFRGQVVVVVGTGESGKDITMELRDVAKEVHIVARSMEDVTPGLSKVLAKYSTNLHLKLNLERLCEEGRVVFGDGSVVVADAVIYCTGYNYSFPFLDTAGAVTIDDNRVGPLFEHVFPPSLAPSLSFVGIPRKVFAPRFFETQGRWVAQVLSGKRTLPTEEEMLRSVEEFYRARESAGVPKKYTHEIGGHDRTYMDEFGEKYCDFPRLERWKYELLVSSVTNMIDNFETFRDDYQDSDSILKGVQEWQLSARHRAAARTSTAVTGLLEESRTVITDMQQLSVISPG</sequence>
<dbReference type="FunFam" id="3.50.50.60:FF:000665">
    <property type="entry name" value="Flavin-containing monooxygenase"/>
    <property type="match status" value="1"/>
</dbReference>
<evidence type="ECO:0000256" key="4">
    <source>
        <dbReference type="ARBA" id="ARBA00022857"/>
    </source>
</evidence>
<protein>
    <recommendedName>
        <fullName evidence="6">Flavin-containing monooxygenase</fullName>
        <ecNumber evidence="6">1.-.-.-</ecNumber>
    </recommendedName>
</protein>
<evidence type="ECO:0000313" key="7">
    <source>
        <dbReference type="EMBL" id="KQJ94442.1"/>
    </source>
</evidence>
<keyword evidence="4" id="KW-0521">NADP</keyword>
<evidence type="ECO:0000256" key="5">
    <source>
        <dbReference type="ARBA" id="ARBA00023002"/>
    </source>
</evidence>
<accession>I1HZL9</accession>
<evidence type="ECO:0000256" key="1">
    <source>
        <dbReference type="ARBA" id="ARBA00009183"/>
    </source>
</evidence>
<proteinExistence type="inferred from homology"/>
<organism evidence="7">
    <name type="scientific">Brachypodium distachyon</name>
    <name type="common">Purple false brome</name>
    <name type="synonym">Trachynia distachya</name>
    <dbReference type="NCBI Taxonomy" id="15368"/>
    <lineage>
        <taxon>Eukaryota</taxon>
        <taxon>Viridiplantae</taxon>
        <taxon>Streptophyta</taxon>
        <taxon>Embryophyta</taxon>
        <taxon>Tracheophyta</taxon>
        <taxon>Spermatophyta</taxon>
        <taxon>Magnoliopsida</taxon>
        <taxon>Liliopsida</taxon>
        <taxon>Poales</taxon>
        <taxon>Poaceae</taxon>
        <taxon>BOP clade</taxon>
        <taxon>Pooideae</taxon>
        <taxon>Stipodae</taxon>
        <taxon>Brachypodieae</taxon>
        <taxon>Brachypodium</taxon>
    </lineage>
</organism>
<keyword evidence="5 6" id="KW-0560">Oxidoreductase</keyword>
<dbReference type="PRINTS" id="PR00370">
    <property type="entry name" value="FMOXYGENASE"/>
</dbReference>
<dbReference type="Proteomes" id="UP000008810">
    <property type="component" value="Chromosome 3"/>
</dbReference>
<keyword evidence="9" id="KW-1185">Reference proteome</keyword>
<reference evidence="7 8" key="1">
    <citation type="journal article" date="2010" name="Nature">
        <title>Genome sequencing and analysis of the model grass Brachypodium distachyon.</title>
        <authorList>
            <consortium name="International Brachypodium Initiative"/>
        </authorList>
    </citation>
    <scope>NUCLEOTIDE SEQUENCE [LARGE SCALE GENOMIC DNA]</scope>
    <source>
        <strain evidence="7">Bd21</strain>
        <strain evidence="8">cv. Bd21</strain>
    </source>
</reference>
<dbReference type="InterPro" id="IPR020946">
    <property type="entry name" value="Flavin_mOase-like"/>
</dbReference>
<dbReference type="EC" id="1.-.-.-" evidence="6"/>
<dbReference type="EnsemblPlants" id="KQJ94442">
    <property type="protein sequence ID" value="KQJ94442"/>
    <property type="gene ID" value="BRADI_3g10560v3"/>
</dbReference>
<dbReference type="GeneID" id="100831751"/>
<dbReference type="InterPro" id="IPR000960">
    <property type="entry name" value="Flavin_mOase"/>
</dbReference>
<reference evidence="8" key="3">
    <citation type="submission" date="2018-08" db="UniProtKB">
        <authorList>
            <consortium name="EnsemblPlants"/>
        </authorList>
    </citation>
    <scope>IDENTIFICATION</scope>
    <source>
        <strain evidence="8">cv. Bd21</strain>
    </source>
</reference>
<dbReference type="Gene3D" id="3.50.50.60">
    <property type="entry name" value="FAD/NAD(P)-binding domain"/>
    <property type="match status" value="3"/>
</dbReference>
<gene>
    <name evidence="8" type="primary">LOC100831751</name>
    <name evidence="7" type="ORF">BRADI_3g10560v3</name>
</gene>
<dbReference type="HOGENOM" id="CLU_006909_3_3_1"/>
<dbReference type="SUPFAM" id="SSF51905">
    <property type="entry name" value="FAD/NAD(P)-binding domain"/>
    <property type="match status" value="2"/>
</dbReference>
<keyword evidence="6" id="KW-0503">Monooxygenase</keyword>
<dbReference type="GO" id="GO:0050660">
    <property type="term" value="F:flavin adenine dinucleotide binding"/>
    <property type="evidence" value="ECO:0007669"/>
    <property type="project" value="InterPro"/>
</dbReference>
<dbReference type="RefSeq" id="XP_003572628.1">
    <property type="nucleotide sequence ID" value="XM_003572580.4"/>
</dbReference>
<dbReference type="FunFam" id="3.50.50.60:FF:000565">
    <property type="entry name" value="Flavin-containing monooxygenase"/>
    <property type="match status" value="1"/>
</dbReference>
<keyword evidence="2 6" id="KW-0285">Flavoprotein</keyword>
<dbReference type="AlphaFoldDB" id="I1HZL9"/>
<dbReference type="Pfam" id="PF00743">
    <property type="entry name" value="FMO-like"/>
    <property type="match status" value="2"/>
</dbReference>
<dbReference type="OMA" id="PVIHKLM"/>
<keyword evidence="3 6" id="KW-0274">FAD</keyword>
<comment type="cofactor">
    <cofactor evidence="6">
        <name>FAD</name>
        <dbReference type="ChEBI" id="CHEBI:57692"/>
    </cofactor>
</comment>
<dbReference type="InterPro" id="IPR050346">
    <property type="entry name" value="FMO-like"/>
</dbReference>
<dbReference type="Gramene" id="KQJ94442">
    <property type="protein sequence ID" value="KQJ94442"/>
    <property type="gene ID" value="BRADI_3g10560v3"/>
</dbReference>
<evidence type="ECO:0000313" key="9">
    <source>
        <dbReference type="Proteomes" id="UP000008810"/>
    </source>
</evidence>
<dbReference type="KEGG" id="bdi:100831751"/>
<dbReference type="PANTHER" id="PTHR23023">
    <property type="entry name" value="DIMETHYLANILINE MONOOXYGENASE"/>
    <property type="match status" value="1"/>
</dbReference>
<dbReference type="GO" id="GO:0004497">
    <property type="term" value="F:monooxygenase activity"/>
    <property type="evidence" value="ECO:0000318"/>
    <property type="project" value="GO_Central"/>
</dbReference>
<name>I1HZL9_BRADI</name>
<evidence type="ECO:0000256" key="6">
    <source>
        <dbReference type="RuleBase" id="RU361177"/>
    </source>
</evidence>
<comment type="similarity">
    <text evidence="1 6">Belongs to the FMO family.</text>
</comment>
<dbReference type="STRING" id="15368.I1HZL9"/>
<dbReference type="EMBL" id="CM000882">
    <property type="protein sequence ID" value="KQJ94442.1"/>
    <property type="molecule type" value="Genomic_DNA"/>
</dbReference>
<dbReference type="OrthoDB" id="66881at2759"/>
<dbReference type="ExpressionAtlas" id="I1HZL9">
    <property type="expression patterns" value="baseline and differential"/>
</dbReference>
<dbReference type="eggNOG" id="KOG1399">
    <property type="taxonomic scope" value="Eukaryota"/>
</dbReference>
<evidence type="ECO:0000256" key="2">
    <source>
        <dbReference type="ARBA" id="ARBA00022630"/>
    </source>
</evidence>
<evidence type="ECO:0000313" key="8">
    <source>
        <dbReference type="EnsemblPlants" id="KQJ94442"/>
    </source>
</evidence>
<evidence type="ECO:0000256" key="3">
    <source>
        <dbReference type="ARBA" id="ARBA00022827"/>
    </source>
</evidence>
<dbReference type="GO" id="GO:0050661">
    <property type="term" value="F:NADP binding"/>
    <property type="evidence" value="ECO:0007669"/>
    <property type="project" value="InterPro"/>
</dbReference>
<dbReference type="GO" id="GO:0004499">
    <property type="term" value="F:N,N-dimethylaniline monooxygenase activity"/>
    <property type="evidence" value="ECO:0007669"/>
    <property type="project" value="InterPro"/>
</dbReference>
<dbReference type="InterPro" id="IPR036188">
    <property type="entry name" value="FAD/NAD-bd_sf"/>
</dbReference>
<reference evidence="7" key="2">
    <citation type="submission" date="2017-06" db="EMBL/GenBank/DDBJ databases">
        <title>WGS assembly of Brachypodium distachyon.</title>
        <authorList>
            <consortium name="The International Brachypodium Initiative"/>
            <person name="Lucas S."/>
            <person name="Harmon-Smith M."/>
            <person name="Lail K."/>
            <person name="Tice H."/>
            <person name="Grimwood J."/>
            <person name="Bruce D."/>
            <person name="Barry K."/>
            <person name="Shu S."/>
            <person name="Lindquist E."/>
            <person name="Wang M."/>
            <person name="Pitluck S."/>
            <person name="Vogel J.P."/>
            <person name="Garvin D.F."/>
            <person name="Mockler T.C."/>
            <person name="Schmutz J."/>
            <person name="Rokhsar D."/>
            <person name="Bevan M.W."/>
        </authorList>
    </citation>
    <scope>NUCLEOTIDE SEQUENCE</scope>
    <source>
        <strain evidence="7">Bd21</strain>
    </source>
</reference>